<keyword evidence="6" id="KW-0479">Metal-binding</keyword>
<keyword evidence="9" id="KW-0249">Electron transport</keyword>
<evidence type="ECO:0000256" key="2">
    <source>
        <dbReference type="ARBA" id="ARBA00007368"/>
    </source>
</evidence>
<keyword evidence="5" id="KW-0349">Heme</keyword>
<evidence type="ECO:0000313" key="15">
    <source>
        <dbReference type="Proteomes" id="UP001595621"/>
    </source>
</evidence>
<evidence type="ECO:0000256" key="10">
    <source>
        <dbReference type="ARBA" id="ARBA00023004"/>
    </source>
</evidence>
<dbReference type="GO" id="GO:0050140">
    <property type="term" value="F:nitrate reductase (cytochrome) activity"/>
    <property type="evidence" value="ECO:0007669"/>
    <property type="project" value="UniProtKB-EC"/>
</dbReference>
<evidence type="ECO:0000256" key="7">
    <source>
        <dbReference type="ARBA" id="ARBA00022729"/>
    </source>
</evidence>
<dbReference type="InterPro" id="IPR036280">
    <property type="entry name" value="Multihaem_cyt_sf"/>
</dbReference>
<reference evidence="15" key="1">
    <citation type="journal article" date="2019" name="Int. J. Syst. Evol. Microbiol.">
        <title>The Global Catalogue of Microorganisms (GCM) 10K type strain sequencing project: providing services to taxonomists for standard genome sequencing and annotation.</title>
        <authorList>
            <consortium name="The Broad Institute Genomics Platform"/>
            <consortium name="The Broad Institute Genome Sequencing Center for Infectious Disease"/>
            <person name="Wu L."/>
            <person name="Ma J."/>
        </authorList>
    </citation>
    <scope>NUCLEOTIDE SEQUENCE [LARGE SCALE GENOMIC DNA]</scope>
    <source>
        <strain evidence="15">KCTC 52277</strain>
    </source>
</reference>
<proteinExistence type="inferred from homology"/>
<comment type="similarity">
    <text evidence="2">Belongs to the NapB family.</text>
</comment>
<evidence type="ECO:0000313" key="14">
    <source>
        <dbReference type="EMBL" id="MFC3140172.1"/>
    </source>
</evidence>
<keyword evidence="14" id="KW-0560">Oxidoreductase</keyword>
<dbReference type="SUPFAM" id="SSF48695">
    <property type="entry name" value="Multiheme cytochromes"/>
    <property type="match status" value="1"/>
</dbReference>
<dbReference type="Gene3D" id="1.10.1130.10">
    <property type="entry name" value="Flavocytochrome C3, Chain A"/>
    <property type="match status" value="1"/>
</dbReference>
<keyword evidence="4" id="KW-0813">Transport</keyword>
<dbReference type="PROSITE" id="PS51257">
    <property type="entry name" value="PROKAR_LIPOPROTEIN"/>
    <property type="match status" value="1"/>
</dbReference>
<feature type="region of interest" description="Disordered" evidence="12">
    <location>
        <begin position="45"/>
        <end position="66"/>
    </location>
</feature>
<organism evidence="14 15">
    <name type="scientific">Shewanella submarina</name>
    <dbReference type="NCBI Taxonomy" id="2016376"/>
    <lineage>
        <taxon>Bacteria</taxon>
        <taxon>Pseudomonadati</taxon>
        <taxon>Pseudomonadota</taxon>
        <taxon>Gammaproteobacteria</taxon>
        <taxon>Alteromonadales</taxon>
        <taxon>Shewanellaceae</taxon>
        <taxon>Shewanella</taxon>
    </lineage>
</organism>
<dbReference type="RefSeq" id="WP_248934750.1">
    <property type="nucleotide sequence ID" value="NZ_JAKILF010000001.1"/>
</dbReference>
<dbReference type="Pfam" id="PF03892">
    <property type="entry name" value="NapB"/>
    <property type="match status" value="1"/>
</dbReference>
<evidence type="ECO:0000256" key="11">
    <source>
        <dbReference type="ARBA" id="ARBA00031832"/>
    </source>
</evidence>
<keyword evidence="15" id="KW-1185">Reference proteome</keyword>
<comment type="subcellular location">
    <subcellularLocation>
        <location evidence="1">Periplasm</location>
    </subcellularLocation>
</comment>
<name>A0ABV7GM24_9GAMM</name>
<keyword evidence="8" id="KW-0574">Periplasm</keyword>
<evidence type="ECO:0000256" key="8">
    <source>
        <dbReference type="ARBA" id="ARBA00022764"/>
    </source>
</evidence>
<dbReference type="PANTHER" id="PTHR38604">
    <property type="entry name" value="PERIPLASMIC NITRATE REDUCTASE, ELECTRON TRANSFER SUBUNIT"/>
    <property type="match status" value="1"/>
</dbReference>
<sequence>MKKLICVAMLALGLSACSGQAPLSDAQPVNVKSLAGDSKISEVRPADIMPEYPNRGKSLERTFADQPPLVPHKDYAISIKKNTCINCHSPAKAKRMRTTSVPASHLEADGQTLKGENYFCTQCHVPQASNKQAIVDNSF</sequence>
<dbReference type="InterPro" id="IPR005591">
    <property type="entry name" value="NapB"/>
</dbReference>
<feature type="signal peptide" evidence="13">
    <location>
        <begin position="1"/>
        <end position="21"/>
    </location>
</feature>
<evidence type="ECO:0000256" key="1">
    <source>
        <dbReference type="ARBA" id="ARBA00004418"/>
    </source>
</evidence>
<accession>A0ABV7GM24</accession>
<keyword evidence="7 13" id="KW-0732">Signal</keyword>
<dbReference type="EMBL" id="JBHRTD010000018">
    <property type="protein sequence ID" value="MFC3140172.1"/>
    <property type="molecule type" value="Genomic_DNA"/>
</dbReference>
<gene>
    <name evidence="14" type="ORF">ACFOE0_18595</name>
</gene>
<evidence type="ECO:0000256" key="13">
    <source>
        <dbReference type="SAM" id="SignalP"/>
    </source>
</evidence>
<keyword evidence="10" id="KW-0408">Iron</keyword>
<evidence type="ECO:0000256" key="12">
    <source>
        <dbReference type="SAM" id="MobiDB-lite"/>
    </source>
</evidence>
<evidence type="ECO:0000256" key="4">
    <source>
        <dbReference type="ARBA" id="ARBA00022448"/>
    </source>
</evidence>
<evidence type="ECO:0000256" key="6">
    <source>
        <dbReference type="ARBA" id="ARBA00022723"/>
    </source>
</evidence>
<dbReference type="Proteomes" id="UP001595621">
    <property type="component" value="Unassembled WGS sequence"/>
</dbReference>
<feature type="chain" id="PRO_5045769773" description="Periplasmic nitrate reductase, electron transfer subunit" evidence="13">
    <location>
        <begin position="22"/>
        <end position="139"/>
    </location>
</feature>
<dbReference type="PANTHER" id="PTHR38604:SF1">
    <property type="entry name" value="PERIPLASMIC NITRATE REDUCTASE, ELECTRON TRANSFER SUBUNIT"/>
    <property type="match status" value="1"/>
</dbReference>
<evidence type="ECO:0000256" key="3">
    <source>
        <dbReference type="ARBA" id="ARBA00013773"/>
    </source>
</evidence>
<evidence type="ECO:0000256" key="5">
    <source>
        <dbReference type="ARBA" id="ARBA00022617"/>
    </source>
</evidence>
<comment type="caution">
    <text evidence="14">The sequence shown here is derived from an EMBL/GenBank/DDBJ whole genome shotgun (WGS) entry which is preliminary data.</text>
</comment>
<protein>
    <recommendedName>
        <fullName evidence="3">Periplasmic nitrate reductase, electron transfer subunit</fullName>
    </recommendedName>
    <alternativeName>
        <fullName evidence="11">Diheme cytochrome c NapB</fullName>
    </alternativeName>
</protein>
<evidence type="ECO:0000256" key="9">
    <source>
        <dbReference type="ARBA" id="ARBA00022982"/>
    </source>
</evidence>